<evidence type="ECO:0000256" key="2">
    <source>
        <dbReference type="SAM" id="Phobius"/>
    </source>
</evidence>
<dbReference type="EMBL" id="PGUY01000010">
    <property type="protein sequence ID" value="PLT31259.1"/>
    <property type="molecule type" value="Genomic_DNA"/>
</dbReference>
<feature type="transmembrane region" description="Helical" evidence="2">
    <location>
        <begin position="135"/>
        <end position="156"/>
    </location>
</feature>
<evidence type="ECO:0000259" key="3">
    <source>
        <dbReference type="Pfam" id="PF09335"/>
    </source>
</evidence>
<feature type="transmembrane region" description="Helical" evidence="2">
    <location>
        <begin position="168"/>
        <end position="189"/>
    </location>
</feature>
<keyword evidence="5" id="KW-1185">Reference proteome</keyword>
<evidence type="ECO:0000256" key="1">
    <source>
        <dbReference type="ARBA" id="ARBA00010792"/>
    </source>
</evidence>
<keyword evidence="2" id="KW-0472">Membrane</keyword>
<evidence type="ECO:0000313" key="4">
    <source>
        <dbReference type="EMBL" id="PLT31259.1"/>
    </source>
</evidence>
<protein>
    <submittedName>
        <fullName evidence="4">DedA family protein</fullName>
    </submittedName>
</protein>
<feature type="domain" description="VTT" evidence="3">
    <location>
        <begin position="29"/>
        <end position="155"/>
    </location>
</feature>
<comment type="caution">
    <text evidence="4">The sequence shown here is derived from an EMBL/GenBank/DDBJ whole genome shotgun (WGS) entry which is preliminary data.</text>
</comment>
<sequence length="206" mass="22939">MKDLVMQLLTFFADLGYFGVALGLMIEIIPSEIVLGYGGYLVSMGKINFAGSVIAGVIGGTIAQLFLYWAGYFGGRPFLERYGKYILINKHHIDLAEKWFQNYGGGVIFSARFIPVVRHAISIPAGIAKMSFLKFTGYTVAAIIPWTIGFIYLGTVLGENWGNIKEEAAPYVTPFIILALVGALLYYFWKKKKTPPITTVRKYNKK</sequence>
<reference evidence="4 5" key="1">
    <citation type="submission" date="2017-11" db="EMBL/GenBank/DDBJ databases">
        <title>Comparitive Functional Genomics of Dry Heat Resistant strains isolated from the Viking Spacecraft.</title>
        <authorList>
            <person name="Seuylemezian A."/>
            <person name="Cooper K."/>
            <person name="Vaishampayan P."/>
        </authorList>
    </citation>
    <scope>NUCLEOTIDE SEQUENCE [LARGE SCALE GENOMIC DNA]</scope>
    <source>
        <strain evidence="4 5">V1-29</strain>
    </source>
</reference>
<keyword evidence="2" id="KW-0812">Transmembrane</keyword>
<dbReference type="GO" id="GO:0005886">
    <property type="term" value="C:plasma membrane"/>
    <property type="evidence" value="ECO:0007669"/>
    <property type="project" value="TreeGrafter"/>
</dbReference>
<dbReference type="RefSeq" id="WP_101640296.1">
    <property type="nucleotide sequence ID" value="NZ_PGUY01000010.1"/>
</dbReference>
<dbReference type="PANTHER" id="PTHR42709">
    <property type="entry name" value="ALKALINE PHOSPHATASE LIKE PROTEIN"/>
    <property type="match status" value="1"/>
</dbReference>
<dbReference type="InterPro" id="IPR032816">
    <property type="entry name" value="VTT_dom"/>
</dbReference>
<proteinExistence type="inferred from homology"/>
<dbReference type="Proteomes" id="UP000234748">
    <property type="component" value="Unassembled WGS sequence"/>
</dbReference>
<accession>A0A2N5MA79</accession>
<evidence type="ECO:0000313" key="5">
    <source>
        <dbReference type="Proteomes" id="UP000234748"/>
    </source>
</evidence>
<dbReference type="InterPro" id="IPR051311">
    <property type="entry name" value="DedA_domain"/>
</dbReference>
<gene>
    <name evidence="4" type="ORF">CUU66_03530</name>
</gene>
<comment type="similarity">
    <text evidence="1">Belongs to the DedA family.</text>
</comment>
<name>A0A2N5MA79_9BACI</name>
<dbReference type="OrthoDB" id="9813426at2"/>
<organism evidence="4 5">
    <name type="scientific">Peribacillus deserti</name>
    <dbReference type="NCBI Taxonomy" id="673318"/>
    <lineage>
        <taxon>Bacteria</taxon>
        <taxon>Bacillati</taxon>
        <taxon>Bacillota</taxon>
        <taxon>Bacilli</taxon>
        <taxon>Bacillales</taxon>
        <taxon>Bacillaceae</taxon>
        <taxon>Peribacillus</taxon>
    </lineage>
</organism>
<dbReference type="AlphaFoldDB" id="A0A2N5MA79"/>
<feature type="transmembrane region" description="Helical" evidence="2">
    <location>
        <begin position="49"/>
        <end position="71"/>
    </location>
</feature>
<keyword evidence="2" id="KW-1133">Transmembrane helix</keyword>
<feature type="transmembrane region" description="Helical" evidence="2">
    <location>
        <begin position="7"/>
        <end position="29"/>
    </location>
</feature>
<dbReference type="Pfam" id="PF09335">
    <property type="entry name" value="VTT_dom"/>
    <property type="match status" value="1"/>
</dbReference>
<dbReference type="PANTHER" id="PTHR42709:SF8">
    <property type="entry name" value="UNDECAPRENYL PHOSPHATE TRANSPORTER A"/>
    <property type="match status" value="1"/>
</dbReference>